<proteinExistence type="predicted"/>
<dbReference type="PANTHER" id="PTHR43162">
    <property type="match status" value="1"/>
</dbReference>
<gene>
    <name evidence="1" type="ORF">DMH04_07495</name>
</gene>
<name>A0A428ZLA5_KIBAR</name>
<dbReference type="Gene3D" id="3.40.50.720">
    <property type="entry name" value="NAD(P)-binding Rossmann-like Domain"/>
    <property type="match status" value="1"/>
</dbReference>
<accession>A0A428ZLA5</accession>
<organism evidence="1 2">
    <name type="scientific">Kibdelosporangium aridum</name>
    <dbReference type="NCBI Taxonomy" id="2030"/>
    <lineage>
        <taxon>Bacteria</taxon>
        <taxon>Bacillati</taxon>
        <taxon>Actinomycetota</taxon>
        <taxon>Actinomycetes</taxon>
        <taxon>Pseudonocardiales</taxon>
        <taxon>Pseudonocardiaceae</taxon>
        <taxon>Kibdelosporangium</taxon>
    </lineage>
</organism>
<dbReference type="EMBL" id="QHKI01000004">
    <property type="protein sequence ID" value="RSM88728.1"/>
    <property type="molecule type" value="Genomic_DNA"/>
</dbReference>
<dbReference type="Proteomes" id="UP000287547">
    <property type="component" value="Unassembled WGS sequence"/>
</dbReference>
<dbReference type="PANTHER" id="PTHR43162:SF1">
    <property type="entry name" value="PRESTALK A DIFFERENTIATION PROTEIN A"/>
    <property type="match status" value="1"/>
</dbReference>
<dbReference type="SUPFAM" id="SSF51735">
    <property type="entry name" value="NAD(P)-binding Rossmann-fold domains"/>
    <property type="match status" value="1"/>
</dbReference>
<comment type="caution">
    <text evidence="1">The sequence shown here is derived from an EMBL/GenBank/DDBJ whole genome shotgun (WGS) entry which is preliminary data.</text>
</comment>
<evidence type="ECO:0000313" key="2">
    <source>
        <dbReference type="Proteomes" id="UP000287547"/>
    </source>
</evidence>
<reference evidence="1 2" key="1">
    <citation type="submission" date="2018-05" db="EMBL/GenBank/DDBJ databases">
        <title>Evolution of GPA BGCs.</title>
        <authorList>
            <person name="Waglechner N."/>
            <person name="Wright G.D."/>
        </authorList>
    </citation>
    <scope>NUCLEOTIDE SEQUENCE [LARGE SCALE GENOMIC DNA]</scope>
    <source>
        <strain evidence="1 2">A82846</strain>
    </source>
</reference>
<dbReference type="InterPro" id="IPR051604">
    <property type="entry name" value="Ergot_Alk_Oxidoreductase"/>
</dbReference>
<dbReference type="OrthoDB" id="3207931at2"/>
<sequence>MQVGGGTEQTQTMIDAARDGARIVLLSSVGARLFPLETNPIGAALAAREVLLRESGVDVTYLRPNTFASNSLWWLDGIRKGRVVDATGEGRTGVIDPEDIARVATTTLIEDGHVGKGYFLTGPEALTAREQVEIIASVTGRRIDYEGVTPGELAQAAIQRGTAPEQAHALERLNELLRAGRAGFVTDDVENITGTAPGTFRAWCERNADAFR</sequence>
<dbReference type="Gene3D" id="3.90.25.10">
    <property type="entry name" value="UDP-galactose 4-epimerase, domain 1"/>
    <property type="match status" value="1"/>
</dbReference>
<evidence type="ECO:0000313" key="1">
    <source>
        <dbReference type="EMBL" id="RSM88728.1"/>
    </source>
</evidence>
<protein>
    <submittedName>
        <fullName evidence="1">NmrA family protein</fullName>
    </submittedName>
</protein>
<dbReference type="AlphaFoldDB" id="A0A428ZLA5"/>
<dbReference type="InterPro" id="IPR036291">
    <property type="entry name" value="NAD(P)-bd_dom_sf"/>
</dbReference>